<gene>
    <name evidence="3" type="ORF">DBR06_SOUSAS310015</name>
</gene>
<dbReference type="PANTHER" id="PTHR12377">
    <property type="entry name" value="CYTOSOLIC IRON-SULFUR ASSEMBLY COMPONENT 2B-RELATED"/>
    <property type="match status" value="1"/>
</dbReference>
<evidence type="ECO:0000256" key="1">
    <source>
        <dbReference type="ARBA" id="ARBA00010381"/>
    </source>
</evidence>
<comment type="similarity">
    <text evidence="1">Belongs to the MIP18 family.</text>
</comment>
<protein>
    <recommendedName>
        <fullName evidence="5">MIP18 family-like domain-containing protein</fullName>
    </recommendedName>
</protein>
<dbReference type="Proteomes" id="UP000295264">
    <property type="component" value="Unassembled WGS sequence"/>
</dbReference>
<evidence type="ECO:0000313" key="3">
    <source>
        <dbReference type="EMBL" id="TEA36639.1"/>
    </source>
</evidence>
<feature type="non-terminal residue" evidence="3">
    <location>
        <position position="70"/>
    </location>
</feature>
<evidence type="ECO:0000256" key="2">
    <source>
        <dbReference type="ARBA" id="ARBA00022829"/>
    </source>
</evidence>
<dbReference type="EMBL" id="QWLN02005965">
    <property type="protein sequence ID" value="TEA36639.1"/>
    <property type="molecule type" value="Genomic_DNA"/>
</dbReference>
<dbReference type="GO" id="GO:0007059">
    <property type="term" value="P:chromosome segregation"/>
    <property type="evidence" value="ECO:0007669"/>
    <property type="project" value="UniProtKB-KW"/>
</dbReference>
<evidence type="ECO:0008006" key="5">
    <source>
        <dbReference type="Google" id="ProtNLM"/>
    </source>
</evidence>
<name>A0A484GME3_SOUCH</name>
<evidence type="ECO:0000313" key="4">
    <source>
        <dbReference type="Proteomes" id="UP000295264"/>
    </source>
</evidence>
<dbReference type="AlphaFoldDB" id="A0A484GME3"/>
<keyword evidence="2" id="KW-0159">Chromosome partition</keyword>
<dbReference type="Gene3D" id="3.30.300.130">
    <property type="entry name" value="Fe-S cluster assembly (FSCA)"/>
    <property type="match status" value="1"/>
</dbReference>
<proteinExistence type="inferred from homology"/>
<comment type="caution">
    <text evidence="3">The sequence shown here is derived from an EMBL/GenBank/DDBJ whole genome shotgun (WGS) entry which is preliminary data.</text>
</comment>
<sequence length="70" mass="8134">EELEMIMESQVKVQDLNEEDHLVVIRLTPRYLNCYLVTLTGLCLRVKLECSLSFKSTMEIYIAEGTHSKE</sequence>
<dbReference type="InterPro" id="IPR034904">
    <property type="entry name" value="FSCA_dom_sf"/>
</dbReference>
<keyword evidence="4" id="KW-1185">Reference proteome</keyword>
<reference evidence="3 4" key="1">
    <citation type="journal article" date="2018" name="Genomics">
        <title>Molecular footprints of inshore aquatic adaptation in Indo-Pacific humpback dolphin (Sousa chinensis).</title>
        <authorList>
            <person name="Ming Y."/>
            <person name="Jian J."/>
            <person name="Yu F."/>
            <person name="Yu X."/>
            <person name="Wang J."/>
            <person name="Liu W."/>
        </authorList>
    </citation>
    <scope>NUCLEOTIDE SEQUENCE [LARGE SCALE GENOMIC DNA]</scope>
    <source>
        <strain evidence="3">MY-2018</strain>
        <tissue evidence="3">Skin</tissue>
    </source>
</reference>
<dbReference type="InterPro" id="IPR039796">
    <property type="entry name" value="MIP18"/>
</dbReference>
<dbReference type="PANTHER" id="PTHR12377:SF2">
    <property type="entry name" value="CYTOSOLIC IRON-SULFUR ASSEMBLY COMPONENT 2A"/>
    <property type="match status" value="1"/>
</dbReference>
<organism evidence="3 4">
    <name type="scientific">Sousa chinensis</name>
    <name type="common">Indo-pacific humpbacked dolphin</name>
    <name type="synonym">Steno chinensis</name>
    <dbReference type="NCBI Taxonomy" id="103600"/>
    <lineage>
        <taxon>Eukaryota</taxon>
        <taxon>Metazoa</taxon>
        <taxon>Chordata</taxon>
        <taxon>Craniata</taxon>
        <taxon>Vertebrata</taxon>
        <taxon>Euteleostomi</taxon>
        <taxon>Mammalia</taxon>
        <taxon>Eutheria</taxon>
        <taxon>Laurasiatheria</taxon>
        <taxon>Artiodactyla</taxon>
        <taxon>Whippomorpha</taxon>
        <taxon>Cetacea</taxon>
        <taxon>Odontoceti</taxon>
        <taxon>Delphinidae</taxon>
        <taxon>Sousa</taxon>
    </lineage>
</organism>
<dbReference type="GO" id="GO:0051604">
    <property type="term" value="P:protein maturation"/>
    <property type="evidence" value="ECO:0007669"/>
    <property type="project" value="InterPro"/>
</dbReference>
<accession>A0A484GME3</accession>
<feature type="non-terminal residue" evidence="3">
    <location>
        <position position="1"/>
    </location>
</feature>